<dbReference type="Pfam" id="PF12796">
    <property type="entry name" value="Ank_2"/>
    <property type="match status" value="1"/>
</dbReference>
<evidence type="ECO:0008006" key="4">
    <source>
        <dbReference type="Google" id="ProtNLM"/>
    </source>
</evidence>
<dbReference type="Gene3D" id="1.25.40.20">
    <property type="entry name" value="Ankyrin repeat-containing domain"/>
    <property type="match status" value="2"/>
</dbReference>
<proteinExistence type="predicted"/>
<dbReference type="EMBL" id="JAVHNQ010000005">
    <property type="protein sequence ID" value="KAK6346705.1"/>
    <property type="molecule type" value="Genomic_DNA"/>
</dbReference>
<dbReference type="SMART" id="SM00248">
    <property type="entry name" value="ANK"/>
    <property type="match status" value="6"/>
</dbReference>
<dbReference type="SUPFAM" id="SSF48403">
    <property type="entry name" value="Ankyrin repeat"/>
    <property type="match status" value="1"/>
</dbReference>
<dbReference type="PROSITE" id="PS50088">
    <property type="entry name" value="ANK_REPEAT"/>
    <property type="match status" value="3"/>
</dbReference>
<accession>A0AAV9UTC3</accession>
<evidence type="ECO:0000313" key="2">
    <source>
        <dbReference type="EMBL" id="KAK6346705.1"/>
    </source>
</evidence>
<dbReference type="PROSITE" id="PS50297">
    <property type="entry name" value="ANK_REP_REGION"/>
    <property type="match status" value="3"/>
</dbReference>
<feature type="repeat" description="ANK" evidence="1">
    <location>
        <begin position="319"/>
        <end position="351"/>
    </location>
</feature>
<comment type="caution">
    <text evidence="2">The sequence shown here is derived from an EMBL/GenBank/DDBJ whole genome shotgun (WGS) entry which is preliminary data.</text>
</comment>
<dbReference type="PANTHER" id="PTHR46224">
    <property type="entry name" value="ANKYRIN REPEAT FAMILY PROTEIN"/>
    <property type="match status" value="1"/>
</dbReference>
<dbReference type="Proteomes" id="UP001375240">
    <property type="component" value="Unassembled WGS sequence"/>
</dbReference>
<organism evidence="2 3">
    <name type="scientific">Orbilia brochopaga</name>
    <dbReference type="NCBI Taxonomy" id="3140254"/>
    <lineage>
        <taxon>Eukaryota</taxon>
        <taxon>Fungi</taxon>
        <taxon>Dikarya</taxon>
        <taxon>Ascomycota</taxon>
        <taxon>Pezizomycotina</taxon>
        <taxon>Orbiliomycetes</taxon>
        <taxon>Orbiliales</taxon>
        <taxon>Orbiliaceae</taxon>
        <taxon>Orbilia</taxon>
    </lineage>
</organism>
<feature type="repeat" description="ANK" evidence="1">
    <location>
        <begin position="421"/>
        <end position="453"/>
    </location>
</feature>
<dbReference type="InterPro" id="IPR051616">
    <property type="entry name" value="Cul2-RING_E3_ligase_SR"/>
</dbReference>
<feature type="repeat" description="ANK" evidence="1">
    <location>
        <begin position="454"/>
        <end position="486"/>
    </location>
</feature>
<gene>
    <name evidence="2" type="ORF">TWF696_006820</name>
</gene>
<evidence type="ECO:0000256" key="1">
    <source>
        <dbReference type="PROSITE-ProRule" id="PRU00023"/>
    </source>
</evidence>
<evidence type="ECO:0000313" key="3">
    <source>
        <dbReference type="Proteomes" id="UP001375240"/>
    </source>
</evidence>
<reference evidence="2 3" key="1">
    <citation type="submission" date="2019-10" db="EMBL/GenBank/DDBJ databases">
        <authorList>
            <person name="Palmer J.M."/>
        </authorList>
    </citation>
    <scope>NUCLEOTIDE SEQUENCE [LARGE SCALE GENOMIC DNA]</scope>
    <source>
        <strain evidence="2 3">TWF696</strain>
    </source>
</reference>
<name>A0AAV9UTC3_9PEZI</name>
<dbReference type="InterPro" id="IPR002110">
    <property type="entry name" value="Ankyrin_rpt"/>
</dbReference>
<dbReference type="InterPro" id="IPR036770">
    <property type="entry name" value="Ankyrin_rpt-contain_sf"/>
</dbReference>
<dbReference type="PANTHER" id="PTHR46224:SF64">
    <property type="entry name" value="IQ MOTIF AND ANKYRIN REPEAT DOMAIN-CONTAINING PROTEIN 1"/>
    <property type="match status" value="1"/>
</dbReference>
<dbReference type="AlphaFoldDB" id="A0AAV9UTC3"/>
<keyword evidence="1" id="KW-0040">ANK repeat</keyword>
<protein>
    <recommendedName>
        <fullName evidence="4">Ankyrin</fullName>
    </recommendedName>
</protein>
<sequence length="630" mass="70180">MTSNWQNSPPSYLAQTLDQHQQAMASLMDRQYQDLRDRFDALSEDVRSKLQGEKQNENEILTYRATYGNDPTANETVRVLLSNRTPCRSYCPCSCHAKRKAKVSGPSIMEGLLGKLFVGYTGLPFLNKKCDFRGCKDQQTPKATVEYWFPWWFVSRNLKVDIKYPPNLGPQLQLTTMRRVPDDAQSITFAMQGNIEGLKYLFNQGLASPRDVSDSRGYTLMRWALYGGMHQYETVRFLINQGATVDENSYDNVWDFVLRGKCNDTETRALRCITENGDGDWVEEQNFPLIHRIIFGHSQKPLLAELEEHPHSVHEVDAQGRTALDWATARIQLDDMTLLLAHGADPNNMDVTGRTAVLHAVDSHNAACLRLILEGGGNPNPKMPKGLFRSSPLTAAGFAGMPEMLKLLLTFGAEPNACNPEGLTALHSVARTQSVECALLLLEWGADLNAVSTNGRTPLTTAIMHNNHPVLQLFLDRGFEYVATSRLSLGPQLLPIIGEFATIETMSILASSQPLKLAYDLSPDGIAAAQEVLQKRRDYTEKLGEAFKDLITIAEAGIASVKSIDSLQEAGLMFYSARSSFHSELAEALSRLNSTAVSPVEGWFADEKWGRIEEVVFPEKEMSEEPVSLI</sequence>
<keyword evidence="3" id="KW-1185">Reference proteome</keyword>